<keyword evidence="1" id="KW-0092">Biotin</keyword>
<reference evidence="4 5" key="1">
    <citation type="journal article" date="2014" name="BMC Genomics">
        <title>Comparison of environmental and isolate Sulfobacillus genomes reveals diverse carbon, sulfur, nitrogen, and hydrogen metabolisms.</title>
        <authorList>
            <person name="Justice N.B."/>
            <person name="Norman A."/>
            <person name="Brown C.T."/>
            <person name="Singh A."/>
            <person name="Thomas B.C."/>
            <person name="Banfield J.F."/>
        </authorList>
    </citation>
    <scope>NUCLEOTIDE SEQUENCE [LARGE SCALE GENOMIC DNA]</scope>
    <source>
        <strain evidence="4">AMDSBA3</strain>
    </source>
</reference>
<dbReference type="Pfam" id="PF00364">
    <property type="entry name" value="Biotin_lipoyl"/>
    <property type="match status" value="1"/>
</dbReference>
<gene>
    <name evidence="4" type="ORF">C7B45_12015</name>
</gene>
<sequence length="123" mass="12811">MPTVRRFRVTVNGKVYEVEAEELAQTEAKTVVHDAASQSNRAPEPAFAKPPSAGVSIEAPLPGSVLDVKVAVGQSVDAGQVLVILEAMKMENEIIAPDAGIVADVRVAKGHSVSAGDVLVVLQ</sequence>
<dbReference type="FunFam" id="2.40.50.100:FF:000003">
    <property type="entry name" value="Acetyl-CoA carboxylase biotin carboxyl carrier protein"/>
    <property type="match status" value="1"/>
</dbReference>
<dbReference type="PANTHER" id="PTHR45266">
    <property type="entry name" value="OXALOACETATE DECARBOXYLASE ALPHA CHAIN"/>
    <property type="match status" value="1"/>
</dbReference>
<organism evidence="4 5">
    <name type="scientific">Sulfobacillus acidophilus</name>
    <dbReference type="NCBI Taxonomy" id="53633"/>
    <lineage>
        <taxon>Bacteria</taxon>
        <taxon>Bacillati</taxon>
        <taxon>Bacillota</taxon>
        <taxon>Clostridia</taxon>
        <taxon>Eubacteriales</taxon>
        <taxon>Clostridiales Family XVII. Incertae Sedis</taxon>
        <taxon>Sulfobacillus</taxon>
    </lineage>
</organism>
<dbReference type="EMBL" id="PXYV01000041">
    <property type="protein sequence ID" value="PSR21145.1"/>
    <property type="molecule type" value="Genomic_DNA"/>
</dbReference>
<dbReference type="PROSITE" id="PS00188">
    <property type="entry name" value="BIOTIN"/>
    <property type="match status" value="1"/>
</dbReference>
<accession>A0A2T2WFX2</accession>
<dbReference type="Proteomes" id="UP000241848">
    <property type="component" value="Unassembled WGS sequence"/>
</dbReference>
<protein>
    <submittedName>
        <fullName evidence="4">Acetyl-CoA carboxylase biotin carboxyl carrier protein subunit</fullName>
    </submittedName>
</protein>
<dbReference type="InterPro" id="IPR050709">
    <property type="entry name" value="Biotin_Carboxyl_Carrier/Decarb"/>
</dbReference>
<dbReference type="PANTHER" id="PTHR45266:SF3">
    <property type="entry name" value="OXALOACETATE DECARBOXYLASE ALPHA CHAIN"/>
    <property type="match status" value="1"/>
</dbReference>
<name>A0A2T2WFX2_9FIRM</name>
<evidence type="ECO:0000259" key="3">
    <source>
        <dbReference type="PROSITE" id="PS50968"/>
    </source>
</evidence>
<dbReference type="AlphaFoldDB" id="A0A2T2WFX2"/>
<dbReference type="InterPro" id="IPR001882">
    <property type="entry name" value="Biotin_BS"/>
</dbReference>
<dbReference type="InterPro" id="IPR011053">
    <property type="entry name" value="Single_hybrid_motif"/>
</dbReference>
<evidence type="ECO:0000313" key="4">
    <source>
        <dbReference type="EMBL" id="PSR21145.1"/>
    </source>
</evidence>
<feature type="domain" description="Lipoyl-binding" evidence="3">
    <location>
        <begin position="50"/>
        <end position="123"/>
    </location>
</feature>
<dbReference type="SUPFAM" id="SSF51230">
    <property type="entry name" value="Single hybrid motif"/>
    <property type="match status" value="1"/>
</dbReference>
<proteinExistence type="predicted"/>
<evidence type="ECO:0000313" key="5">
    <source>
        <dbReference type="Proteomes" id="UP000241848"/>
    </source>
</evidence>
<evidence type="ECO:0000256" key="2">
    <source>
        <dbReference type="SAM" id="MobiDB-lite"/>
    </source>
</evidence>
<evidence type="ECO:0000256" key="1">
    <source>
        <dbReference type="ARBA" id="ARBA00023267"/>
    </source>
</evidence>
<dbReference type="Gene3D" id="2.40.50.100">
    <property type="match status" value="1"/>
</dbReference>
<comment type="caution">
    <text evidence="4">The sequence shown here is derived from an EMBL/GenBank/DDBJ whole genome shotgun (WGS) entry which is preliminary data.</text>
</comment>
<dbReference type="CDD" id="cd06850">
    <property type="entry name" value="biotinyl_domain"/>
    <property type="match status" value="1"/>
</dbReference>
<dbReference type="PROSITE" id="PS50968">
    <property type="entry name" value="BIOTINYL_LIPOYL"/>
    <property type="match status" value="1"/>
</dbReference>
<feature type="region of interest" description="Disordered" evidence="2">
    <location>
        <begin position="32"/>
        <end position="53"/>
    </location>
</feature>
<dbReference type="InterPro" id="IPR000089">
    <property type="entry name" value="Biotin_lipoyl"/>
</dbReference>